<protein>
    <submittedName>
        <fullName evidence="2">Uncharacterized protein</fullName>
    </submittedName>
</protein>
<reference evidence="2 3" key="1">
    <citation type="submission" date="2019-03" db="EMBL/GenBank/DDBJ databases">
        <title>Single cell metagenomics reveals metabolic interactions within the superorganism composed of flagellate Streblomastix strix and complex community of Bacteroidetes bacteria on its surface.</title>
        <authorList>
            <person name="Treitli S.C."/>
            <person name="Kolisko M."/>
            <person name="Husnik F."/>
            <person name="Keeling P."/>
            <person name="Hampl V."/>
        </authorList>
    </citation>
    <scope>NUCLEOTIDE SEQUENCE [LARGE SCALE GENOMIC DNA]</scope>
    <source>
        <strain evidence="2">ST1C</strain>
    </source>
</reference>
<feature type="region of interest" description="Disordered" evidence="1">
    <location>
        <begin position="228"/>
        <end position="306"/>
    </location>
</feature>
<feature type="region of interest" description="Disordered" evidence="1">
    <location>
        <begin position="30"/>
        <end position="98"/>
    </location>
</feature>
<feature type="compositionally biased region" description="Polar residues" evidence="1">
    <location>
        <begin position="237"/>
        <end position="254"/>
    </location>
</feature>
<dbReference type="Proteomes" id="UP000324800">
    <property type="component" value="Unassembled WGS sequence"/>
</dbReference>
<dbReference type="EMBL" id="SNRW01000095">
    <property type="protein sequence ID" value="KAA6403479.1"/>
    <property type="molecule type" value="Genomic_DNA"/>
</dbReference>
<name>A0A5J4XAF0_9EUKA</name>
<gene>
    <name evidence="2" type="ORF">EZS28_000995</name>
</gene>
<organism evidence="2 3">
    <name type="scientific">Streblomastix strix</name>
    <dbReference type="NCBI Taxonomy" id="222440"/>
    <lineage>
        <taxon>Eukaryota</taxon>
        <taxon>Metamonada</taxon>
        <taxon>Preaxostyla</taxon>
        <taxon>Oxymonadida</taxon>
        <taxon>Streblomastigidae</taxon>
        <taxon>Streblomastix</taxon>
    </lineage>
</organism>
<comment type="caution">
    <text evidence="2">The sequence shown here is derived from an EMBL/GenBank/DDBJ whole genome shotgun (WGS) entry which is preliminary data.</text>
</comment>
<evidence type="ECO:0000313" key="2">
    <source>
        <dbReference type="EMBL" id="KAA6403479.1"/>
    </source>
</evidence>
<evidence type="ECO:0000313" key="3">
    <source>
        <dbReference type="Proteomes" id="UP000324800"/>
    </source>
</evidence>
<dbReference type="AlphaFoldDB" id="A0A5J4XAF0"/>
<feature type="compositionally biased region" description="Basic and acidic residues" evidence="1">
    <location>
        <begin position="281"/>
        <end position="306"/>
    </location>
</feature>
<feature type="region of interest" description="Disordered" evidence="1">
    <location>
        <begin position="341"/>
        <end position="375"/>
    </location>
</feature>
<feature type="compositionally biased region" description="Polar residues" evidence="1">
    <location>
        <begin position="33"/>
        <end position="98"/>
    </location>
</feature>
<accession>A0A5J4XAF0</accession>
<sequence>MTNLTPIDPVNDYLHQGAAGDTILVTHLAPGTSPEQQNSVFTAQSTNTYSETPNQSIVNKSRFPLQTPSSEDQTPSSEDQTPNTYSEEQTPESIEQDITPQNARISKNIPFNFQYLEPPVITPSSKTITPQYQSTSSAQQITPASKAITPTPQITQQQTSQVASKQSIVNPQYSTGSISNVSNISIQPYAPQIPIVQYQQTPIPQFISPSPQSVNIPIIEEEITNKTAAESRIRGSARQSTQLPPQNIQNTNDQQQRRKTVQSKITKSTTSQSGLGIQRIRYNESEERSSDNLREGNESVSGDDHRQSIIQQQEGRANSDNEINQLNIQREKEDRMDVITAPIQIAKKKKKGRRKRTDNALSDDEDNRPVRKRNTGQINGSAAFNVFKSITPMKIANNAKDIIQEALTVFLQEMGTELTEEDDITGLKKNTTISHIDIIRYLHKHKLLTDERILPMKPDAELDYEDLYMNEVRKMLPKELWK</sequence>
<feature type="compositionally biased region" description="Low complexity" evidence="1">
    <location>
        <begin position="262"/>
        <end position="273"/>
    </location>
</feature>
<feature type="compositionally biased region" description="Basic residues" evidence="1">
    <location>
        <begin position="346"/>
        <end position="356"/>
    </location>
</feature>
<proteinExistence type="predicted"/>
<evidence type="ECO:0000256" key="1">
    <source>
        <dbReference type="SAM" id="MobiDB-lite"/>
    </source>
</evidence>